<accession>A0A6M5GGL9</accession>
<proteinExistence type="predicted"/>
<dbReference type="EMBL" id="CACRTF010000011">
    <property type="protein sequence ID" value="VYT19466.1"/>
    <property type="molecule type" value="Genomic_DNA"/>
</dbReference>
<gene>
    <name evidence="6" type="ORF">CBLFYP116_02268</name>
</gene>
<sequence length="337" mass="37171">MKKTLRDNKRWFIGLGIGVLAAVIFPQVVRIRFVWNLLSLILVWAIVGMGWNVIGGYCGQVSNGHSLFYGIGAYTVGLAVSYFKISPWISIWIGVGISMLIAFIVGKPLLRLKGHVFAISTMALAECTRIIFINWKWCGGATGVYIYSKGVNEWAFMQFKNPLNYYYVFLIFTVAVLVLIKCLDKSKFFYYLRTIKGNEMAAESVGINAASYKIRAYMLSAAIVSIGGSLYAQFILYIDPSMLMTLNVSMMIVLTAVMGGVGTVLGPVLGAIVLTSISEYSRVYLGQYGGLDMILYGTLVILIVLFIPGGILSILEGRYERIVSYFKNKKKSSVAGG</sequence>
<protein>
    <submittedName>
        <fullName evidence="6">Leucine/isoleucine/valine transporter permease subunit</fullName>
    </submittedName>
</protein>
<keyword evidence="3" id="KW-0812">Transmembrane</keyword>
<dbReference type="CDD" id="cd06581">
    <property type="entry name" value="TM_PBP1_LivM_like"/>
    <property type="match status" value="1"/>
</dbReference>
<keyword evidence="5" id="KW-0472">Membrane</keyword>
<evidence type="ECO:0000313" key="6">
    <source>
        <dbReference type="EMBL" id="VYT19466.1"/>
    </source>
</evidence>
<dbReference type="RefSeq" id="WP_002566930.1">
    <property type="nucleotide sequence ID" value="NZ_BAABXO010000002.1"/>
</dbReference>
<dbReference type="PANTHER" id="PTHR30482:SF10">
    <property type="entry name" value="HIGH-AFFINITY BRANCHED-CHAIN AMINO ACID TRANSPORT PROTEIN BRAE"/>
    <property type="match status" value="1"/>
</dbReference>
<dbReference type="AlphaFoldDB" id="A0A6M5GGL9"/>
<keyword evidence="4" id="KW-1133">Transmembrane helix</keyword>
<dbReference type="Pfam" id="PF02653">
    <property type="entry name" value="BPD_transp_2"/>
    <property type="match status" value="1"/>
</dbReference>
<dbReference type="KEGG" id="cbol:CGC65_28250"/>
<organism evidence="6">
    <name type="scientific">Enterocloster bolteae</name>
    <dbReference type="NCBI Taxonomy" id="208479"/>
    <lineage>
        <taxon>Bacteria</taxon>
        <taxon>Bacillati</taxon>
        <taxon>Bacillota</taxon>
        <taxon>Clostridia</taxon>
        <taxon>Lachnospirales</taxon>
        <taxon>Lachnospiraceae</taxon>
        <taxon>Enterocloster</taxon>
    </lineage>
</organism>
<reference evidence="6" key="1">
    <citation type="submission" date="2019-11" db="EMBL/GenBank/DDBJ databases">
        <authorList>
            <person name="Feng L."/>
        </authorList>
    </citation>
    <scope>NUCLEOTIDE SEQUENCE</scope>
    <source>
        <strain evidence="6">CbolteaeLFYP116</strain>
    </source>
</reference>
<dbReference type="GO" id="GO:0005886">
    <property type="term" value="C:plasma membrane"/>
    <property type="evidence" value="ECO:0007669"/>
    <property type="project" value="UniProtKB-SubCell"/>
</dbReference>
<dbReference type="InterPro" id="IPR043428">
    <property type="entry name" value="LivM-like"/>
</dbReference>
<name>A0A6M5GGL9_9FIRM</name>
<evidence type="ECO:0000256" key="2">
    <source>
        <dbReference type="ARBA" id="ARBA00022475"/>
    </source>
</evidence>
<evidence type="ECO:0000256" key="4">
    <source>
        <dbReference type="ARBA" id="ARBA00022989"/>
    </source>
</evidence>
<dbReference type="GeneID" id="23114859"/>
<evidence type="ECO:0000256" key="5">
    <source>
        <dbReference type="ARBA" id="ARBA00023136"/>
    </source>
</evidence>
<comment type="subcellular location">
    <subcellularLocation>
        <location evidence="1">Cell membrane</location>
        <topology evidence="1">Multi-pass membrane protein</topology>
    </subcellularLocation>
</comment>
<evidence type="ECO:0000256" key="3">
    <source>
        <dbReference type="ARBA" id="ARBA00022692"/>
    </source>
</evidence>
<evidence type="ECO:0000256" key="1">
    <source>
        <dbReference type="ARBA" id="ARBA00004651"/>
    </source>
</evidence>
<dbReference type="PANTHER" id="PTHR30482">
    <property type="entry name" value="HIGH-AFFINITY BRANCHED-CHAIN AMINO ACID TRANSPORT SYSTEM PERMEASE"/>
    <property type="match status" value="1"/>
</dbReference>
<dbReference type="InterPro" id="IPR001851">
    <property type="entry name" value="ABC_transp_permease"/>
</dbReference>
<dbReference type="GO" id="GO:0015658">
    <property type="term" value="F:branched-chain amino acid transmembrane transporter activity"/>
    <property type="evidence" value="ECO:0007669"/>
    <property type="project" value="InterPro"/>
</dbReference>
<keyword evidence="2" id="KW-1003">Cell membrane</keyword>